<gene>
    <name evidence="3" type="ORF">HINF_LOCUS13116</name>
    <name evidence="4" type="ORF">HINF_LOCUS20894</name>
</gene>
<evidence type="ECO:0000313" key="5">
    <source>
        <dbReference type="Proteomes" id="UP001642409"/>
    </source>
</evidence>
<evidence type="ECO:0000313" key="4">
    <source>
        <dbReference type="EMBL" id="CAL6007963.1"/>
    </source>
</evidence>
<proteinExistence type="predicted"/>
<evidence type="ECO:0000313" key="3">
    <source>
        <dbReference type="EMBL" id="CAI9925471.1"/>
    </source>
</evidence>
<dbReference type="EMBL" id="CATOUU010000341">
    <property type="protein sequence ID" value="CAI9925471.1"/>
    <property type="molecule type" value="Genomic_DNA"/>
</dbReference>
<reference evidence="3" key="1">
    <citation type="submission" date="2023-06" db="EMBL/GenBank/DDBJ databases">
        <authorList>
            <person name="Kurt Z."/>
        </authorList>
    </citation>
    <scope>NUCLEOTIDE SEQUENCE</scope>
</reference>
<dbReference type="InterPro" id="IPR017930">
    <property type="entry name" value="Myb_dom"/>
</dbReference>
<protein>
    <submittedName>
        <fullName evidence="3">SANT/Myb domain</fullName>
    </submittedName>
    <submittedName>
        <fullName evidence="4">SANT/Myb_domain</fullName>
    </submittedName>
</protein>
<reference evidence="4 5" key="2">
    <citation type="submission" date="2024-07" db="EMBL/GenBank/DDBJ databases">
        <authorList>
            <person name="Akdeniz Z."/>
        </authorList>
    </citation>
    <scope>NUCLEOTIDE SEQUENCE [LARGE SCALE GENOMIC DNA]</scope>
</reference>
<dbReference type="PROSITE" id="PS51294">
    <property type="entry name" value="HTH_MYB"/>
    <property type="match status" value="1"/>
</dbReference>
<evidence type="ECO:0000259" key="2">
    <source>
        <dbReference type="PROSITE" id="PS51294"/>
    </source>
</evidence>
<comment type="caution">
    <text evidence="3">The sequence shown here is derived from an EMBL/GenBank/DDBJ whole genome shotgun (WGS) entry which is preliminary data.</text>
</comment>
<dbReference type="InterPro" id="IPR001005">
    <property type="entry name" value="SANT/Myb"/>
</dbReference>
<dbReference type="Pfam" id="PF00249">
    <property type="entry name" value="Myb_DNA-binding"/>
    <property type="match status" value="1"/>
</dbReference>
<keyword evidence="5" id="KW-1185">Reference proteome</keyword>
<feature type="domain" description="HTH myb-type" evidence="2">
    <location>
        <begin position="17"/>
        <end position="58"/>
    </location>
</feature>
<dbReference type="PROSITE" id="PS50090">
    <property type="entry name" value="MYB_LIKE"/>
    <property type="match status" value="1"/>
</dbReference>
<accession>A0AA86NTW3</accession>
<name>A0AA86NTW3_9EUKA</name>
<dbReference type="Proteomes" id="UP001642409">
    <property type="component" value="Unassembled WGS sequence"/>
</dbReference>
<dbReference type="CDD" id="cd00167">
    <property type="entry name" value="SANT"/>
    <property type="match status" value="1"/>
</dbReference>
<dbReference type="AlphaFoldDB" id="A0AA86NTW3"/>
<dbReference type="InterPro" id="IPR009057">
    <property type="entry name" value="Homeodomain-like_sf"/>
</dbReference>
<dbReference type="SUPFAM" id="SSF46689">
    <property type="entry name" value="Homeodomain-like"/>
    <property type="match status" value="2"/>
</dbReference>
<sequence>MMGVKQQWSLSEIRQLQKLIEQQSHNKCIDWTIVTKCMRTRTESQCKSYFQNVLKPTLNMSMRKNHMWTKIELFSLWTYAVNFNHDFSFIKTITNMFDQFTPKQLYSQWNQLVLKQKYIHEKCEQIMKDKQLISQLSDKDLKTIQFLLKCANQRWKLIQKKFFEHSSEELEDNGHPVDITEIKAIEVFFCDVDIKLLLVVFTEEINDRKLQQTLW</sequence>
<dbReference type="SMART" id="SM00717">
    <property type="entry name" value="SANT"/>
    <property type="match status" value="1"/>
</dbReference>
<feature type="domain" description="Myb-like" evidence="1">
    <location>
        <begin position="5"/>
        <end position="54"/>
    </location>
</feature>
<dbReference type="Gene3D" id="1.10.10.60">
    <property type="entry name" value="Homeodomain-like"/>
    <property type="match status" value="1"/>
</dbReference>
<evidence type="ECO:0000259" key="1">
    <source>
        <dbReference type="PROSITE" id="PS50090"/>
    </source>
</evidence>
<organism evidence="3">
    <name type="scientific">Hexamita inflata</name>
    <dbReference type="NCBI Taxonomy" id="28002"/>
    <lineage>
        <taxon>Eukaryota</taxon>
        <taxon>Metamonada</taxon>
        <taxon>Diplomonadida</taxon>
        <taxon>Hexamitidae</taxon>
        <taxon>Hexamitinae</taxon>
        <taxon>Hexamita</taxon>
    </lineage>
</organism>
<dbReference type="EMBL" id="CAXDID020000056">
    <property type="protein sequence ID" value="CAL6007963.1"/>
    <property type="molecule type" value="Genomic_DNA"/>
</dbReference>